<evidence type="ECO:0000313" key="3">
    <source>
        <dbReference type="Proteomes" id="UP000029839"/>
    </source>
</evidence>
<dbReference type="Proteomes" id="UP000029839">
    <property type="component" value="Unassembled WGS sequence"/>
</dbReference>
<accession>A0A0A0BQ40</accession>
<dbReference type="InterPro" id="IPR052164">
    <property type="entry name" value="Anthracycline_SecMetBiosynth"/>
</dbReference>
<sequence>MSGRVVHFEIPYDDRERASAFYREVFGWKVDHMAEFDYTGVTTGPMSEDGSTTAEPGYINGGMAKRGDVPGGGSVVTIDVEDIDATLSRIEGLGGSTVMGRTDVGGMGFTAYFRDCEGNVVGLWQNA</sequence>
<dbReference type="InterPro" id="IPR053863">
    <property type="entry name" value="Glyoxy/Ble-like_N"/>
</dbReference>
<reference evidence="2 3" key="1">
    <citation type="submission" date="2013-08" db="EMBL/GenBank/DDBJ databases">
        <title>Genome sequencing of Cellulomonas carbonis T26.</title>
        <authorList>
            <person name="Chen F."/>
            <person name="Li Y."/>
            <person name="Wang G."/>
        </authorList>
    </citation>
    <scope>NUCLEOTIDE SEQUENCE [LARGE SCALE GENOMIC DNA]</scope>
    <source>
        <strain evidence="2 3">T26</strain>
    </source>
</reference>
<comment type="caution">
    <text evidence="2">The sequence shown here is derived from an EMBL/GenBank/DDBJ whole genome shotgun (WGS) entry which is preliminary data.</text>
</comment>
<dbReference type="Gene3D" id="3.10.180.10">
    <property type="entry name" value="2,3-Dihydroxybiphenyl 1,2-Dioxygenase, domain 1"/>
    <property type="match status" value="1"/>
</dbReference>
<dbReference type="PROSITE" id="PS51819">
    <property type="entry name" value="VOC"/>
    <property type="match status" value="1"/>
</dbReference>
<dbReference type="EMBL" id="AXCY01000080">
    <property type="protein sequence ID" value="KGM09732.1"/>
    <property type="molecule type" value="Genomic_DNA"/>
</dbReference>
<dbReference type="OrthoDB" id="9793039at2"/>
<reference evidence="2 3" key="2">
    <citation type="journal article" date="2015" name="Stand. Genomic Sci.">
        <title>Draft genome sequence of Cellulomonas carbonis T26(T) and comparative analysis of six Cellulomonas genomes.</title>
        <authorList>
            <person name="Zhuang W."/>
            <person name="Zhang S."/>
            <person name="Xia X."/>
            <person name="Wang G."/>
        </authorList>
    </citation>
    <scope>NUCLEOTIDE SEQUENCE [LARGE SCALE GENOMIC DNA]</scope>
    <source>
        <strain evidence="2 3">T26</strain>
    </source>
</reference>
<evidence type="ECO:0000313" key="2">
    <source>
        <dbReference type="EMBL" id="KGM09732.1"/>
    </source>
</evidence>
<gene>
    <name evidence="2" type="ORF">N868_09510</name>
</gene>
<dbReference type="RefSeq" id="WP_043608161.1">
    <property type="nucleotide sequence ID" value="NZ_AXCY01000080.1"/>
</dbReference>
<dbReference type="SUPFAM" id="SSF54593">
    <property type="entry name" value="Glyoxalase/Bleomycin resistance protein/Dihydroxybiphenyl dioxygenase"/>
    <property type="match status" value="1"/>
</dbReference>
<dbReference type="AlphaFoldDB" id="A0A0A0BQ40"/>
<dbReference type="PANTHER" id="PTHR33993:SF2">
    <property type="entry name" value="VOC DOMAIN-CONTAINING PROTEIN"/>
    <property type="match status" value="1"/>
</dbReference>
<dbReference type="PANTHER" id="PTHR33993">
    <property type="entry name" value="GLYOXALASE-RELATED"/>
    <property type="match status" value="1"/>
</dbReference>
<dbReference type="InterPro" id="IPR029068">
    <property type="entry name" value="Glyas_Bleomycin-R_OHBP_Dase"/>
</dbReference>
<keyword evidence="3" id="KW-1185">Reference proteome</keyword>
<dbReference type="Pfam" id="PF22677">
    <property type="entry name" value="Ble-like_N"/>
    <property type="match status" value="1"/>
</dbReference>
<dbReference type="CDD" id="cd07247">
    <property type="entry name" value="SgaA_N_like"/>
    <property type="match status" value="1"/>
</dbReference>
<evidence type="ECO:0000259" key="1">
    <source>
        <dbReference type="PROSITE" id="PS51819"/>
    </source>
</evidence>
<organism evidence="2 3">
    <name type="scientific">Cellulomonas carbonis T26</name>
    <dbReference type="NCBI Taxonomy" id="947969"/>
    <lineage>
        <taxon>Bacteria</taxon>
        <taxon>Bacillati</taxon>
        <taxon>Actinomycetota</taxon>
        <taxon>Actinomycetes</taxon>
        <taxon>Micrococcales</taxon>
        <taxon>Cellulomonadaceae</taxon>
        <taxon>Cellulomonas</taxon>
    </lineage>
</organism>
<dbReference type="InterPro" id="IPR037523">
    <property type="entry name" value="VOC_core"/>
</dbReference>
<proteinExistence type="predicted"/>
<protein>
    <submittedName>
        <fullName evidence="2">Glyoxalase</fullName>
    </submittedName>
</protein>
<feature type="domain" description="VOC" evidence="1">
    <location>
        <begin position="4"/>
        <end position="126"/>
    </location>
</feature>
<name>A0A0A0BQ40_9CELL</name>